<dbReference type="Pfam" id="PF00023">
    <property type="entry name" value="Ank"/>
    <property type="match status" value="1"/>
</dbReference>
<dbReference type="PROSITE" id="PS50088">
    <property type="entry name" value="ANK_REPEAT"/>
    <property type="match status" value="1"/>
</dbReference>
<organism evidence="5 6">
    <name type="scientific">Akanthomyces muscarius</name>
    <name type="common">Entomopathogenic fungus</name>
    <name type="synonym">Lecanicillium muscarium</name>
    <dbReference type="NCBI Taxonomy" id="2231603"/>
    <lineage>
        <taxon>Eukaryota</taxon>
        <taxon>Fungi</taxon>
        <taxon>Dikarya</taxon>
        <taxon>Ascomycota</taxon>
        <taxon>Pezizomycotina</taxon>
        <taxon>Sordariomycetes</taxon>
        <taxon>Hypocreomycetidae</taxon>
        <taxon>Hypocreales</taxon>
        <taxon>Cordycipitaceae</taxon>
        <taxon>Akanthomyces</taxon>
    </lineage>
</organism>
<dbReference type="RefSeq" id="XP_056052720.1">
    <property type="nucleotide sequence ID" value="XM_056200917.1"/>
</dbReference>
<name>A0A9W8QB74_AKAMU</name>
<accession>A0A9W8QB74</accession>
<sequence>MIGEDFWKDCLTATHMPRCCFSFLPYATHWSVMDRVSLTTSAVGLVAFATRVYPSSVTRDVKSSLNIMLGASNSDDMLKIWLDIQDISSVTDQASQGQVVMNDKVLMALAGVDERIAQVEQMLQNQSELIRMNQFVQVQSAYGMSPLRKATESSGQPYSSFHSGEKTSIGIRVTPSAISCPDDAQCINFAISGNITGLQHLFNSGLASARDISTTRGYSLLRWALYSKHPRIKACHFLLEGNLPDQAVEALRAITKGSEYLDDFIDDSSFTQTHRIVLGLSTRDLEEELLINAHEINAQDSMGRTAMAWAAARNDRHAIVTLLRYCADPNIIDVQISGPLSNAAAQGHTACVKLLLDAGARPDLPLPRGIIKDGKTALFHAAQKDDASLAILLLENGAVINLASKTGDTPLTTAITHNSHNVLRLFLERWHEYSICPRLKGPHILKITALYADIETMGILANTDHSRLKYDKKYALGDLTQVLRTREDATNKLAFVFDELLQLFQGPPPSFLNVEDSLEAGNLCHSFSRVATWETILSSDEVNDEHRSDADSEECFIDALTDLRQQD</sequence>
<dbReference type="PANTHER" id="PTHR24161">
    <property type="entry name" value="ANK_REP_REGION DOMAIN-CONTAINING PROTEIN-RELATED"/>
    <property type="match status" value="1"/>
</dbReference>
<comment type="caution">
    <text evidence="5">The sequence shown here is derived from an EMBL/GenBank/DDBJ whole genome shotgun (WGS) entry which is preliminary data.</text>
</comment>
<keyword evidence="2" id="KW-0677">Repeat</keyword>
<evidence type="ECO:0000256" key="4">
    <source>
        <dbReference type="PROSITE-ProRule" id="PRU00023"/>
    </source>
</evidence>
<dbReference type="Proteomes" id="UP001144673">
    <property type="component" value="Chromosome 4"/>
</dbReference>
<proteinExistence type="predicted"/>
<dbReference type="EMBL" id="JAJHUN010000009">
    <property type="protein sequence ID" value="KAJ4151006.1"/>
    <property type="molecule type" value="Genomic_DNA"/>
</dbReference>
<dbReference type="Gene3D" id="1.25.40.20">
    <property type="entry name" value="Ankyrin repeat-containing domain"/>
    <property type="match status" value="1"/>
</dbReference>
<dbReference type="Pfam" id="PF12796">
    <property type="entry name" value="Ank_2"/>
    <property type="match status" value="1"/>
</dbReference>
<dbReference type="SUPFAM" id="SSF48403">
    <property type="entry name" value="Ankyrin repeat"/>
    <property type="match status" value="1"/>
</dbReference>
<gene>
    <name evidence="5" type="ORF">LMH87_011727</name>
</gene>
<dbReference type="AlphaFoldDB" id="A0A9W8QB74"/>
<evidence type="ECO:0000256" key="2">
    <source>
        <dbReference type="ARBA" id="ARBA00022737"/>
    </source>
</evidence>
<evidence type="ECO:0000256" key="1">
    <source>
        <dbReference type="ARBA" id="ARBA00012210"/>
    </source>
</evidence>
<reference evidence="5" key="1">
    <citation type="journal article" date="2023" name="Access Microbiol">
        <title>De-novo genome assembly for Akanthomyces muscarius, a biocontrol agent of insect agricultural pests.</title>
        <authorList>
            <person name="Erdos Z."/>
            <person name="Studholme D.J."/>
            <person name="Raymond B."/>
            <person name="Sharma M."/>
        </authorList>
    </citation>
    <scope>NUCLEOTIDE SEQUENCE</scope>
    <source>
        <strain evidence="5">Ve6</strain>
    </source>
</reference>
<feature type="repeat" description="ANK" evidence="4">
    <location>
        <begin position="373"/>
        <end position="405"/>
    </location>
</feature>
<dbReference type="GeneID" id="80898886"/>
<evidence type="ECO:0000313" key="5">
    <source>
        <dbReference type="EMBL" id="KAJ4151006.1"/>
    </source>
</evidence>
<dbReference type="PANTHER" id="PTHR24161:SF85">
    <property type="entry name" value="PALMITOYLTRANSFERASE HIP14"/>
    <property type="match status" value="1"/>
</dbReference>
<keyword evidence="3 4" id="KW-0040">ANK repeat</keyword>
<keyword evidence="6" id="KW-1185">Reference proteome</keyword>
<dbReference type="GO" id="GO:0019706">
    <property type="term" value="F:protein-cysteine S-palmitoyltransferase activity"/>
    <property type="evidence" value="ECO:0007669"/>
    <property type="project" value="UniProtKB-EC"/>
</dbReference>
<dbReference type="SMART" id="SM00248">
    <property type="entry name" value="ANK"/>
    <property type="match status" value="5"/>
</dbReference>
<evidence type="ECO:0000313" key="6">
    <source>
        <dbReference type="Proteomes" id="UP001144673"/>
    </source>
</evidence>
<dbReference type="EC" id="2.3.1.225" evidence="1"/>
<protein>
    <recommendedName>
        <fullName evidence="1">protein S-acyltransferase</fullName>
        <ecNumber evidence="1">2.3.1.225</ecNumber>
    </recommendedName>
</protein>
<evidence type="ECO:0000256" key="3">
    <source>
        <dbReference type="ARBA" id="ARBA00023043"/>
    </source>
</evidence>
<dbReference type="InterPro" id="IPR036770">
    <property type="entry name" value="Ankyrin_rpt-contain_sf"/>
</dbReference>
<dbReference type="PROSITE" id="PS50297">
    <property type="entry name" value="ANK_REP_REGION"/>
    <property type="match status" value="1"/>
</dbReference>
<dbReference type="InterPro" id="IPR002110">
    <property type="entry name" value="Ankyrin_rpt"/>
</dbReference>
<dbReference type="KEGG" id="amus:LMH87_011727"/>